<keyword evidence="1" id="KW-0805">Transcription regulation</keyword>
<reference evidence="5 6" key="1">
    <citation type="submission" date="2019-03" db="EMBL/GenBank/DDBJ databases">
        <title>Diversity of the mouse oral microbiome.</title>
        <authorList>
            <person name="Joseph S."/>
            <person name="Aduse-Opoku J."/>
            <person name="Curtis M."/>
            <person name="Wade W."/>
            <person name="Hashim A."/>
        </authorList>
    </citation>
    <scope>NUCLEOTIDE SEQUENCE [LARGE SCALE GENOMIC DNA]</scope>
    <source>
        <strain evidence="6">irhom_31</strain>
    </source>
</reference>
<evidence type="ECO:0000256" key="2">
    <source>
        <dbReference type="ARBA" id="ARBA00023125"/>
    </source>
</evidence>
<dbReference type="InterPro" id="IPR050204">
    <property type="entry name" value="AraC_XylS_family_regulators"/>
</dbReference>
<dbReference type="InterPro" id="IPR035418">
    <property type="entry name" value="AraC-bd_2"/>
</dbReference>
<feature type="domain" description="HTH araC/xylS-type" evidence="4">
    <location>
        <begin position="243"/>
        <end position="344"/>
    </location>
</feature>
<dbReference type="PANTHER" id="PTHR46796:SF6">
    <property type="entry name" value="ARAC SUBFAMILY"/>
    <property type="match status" value="1"/>
</dbReference>
<dbReference type="OrthoDB" id="9799345at2"/>
<evidence type="ECO:0000259" key="4">
    <source>
        <dbReference type="PROSITE" id="PS01124"/>
    </source>
</evidence>
<dbReference type="Pfam" id="PF12833">
    <property type="entry name" value="HTH_18"/>
    <property type="match status" value="1"/>
</dbReference>
<evidence type="ECO:0000313" key="6">
    <source>
        <dbReference type="Proteomes" id="UP000297951"/>
    </source>
</evidence>
<dbReference type="Gene3D" id="1.10.10.60">
    <property type="entry name" value="Homeodomain-like"/>
    <property type="match status" value="1"/>
</dbReference>
<dbReference type="AlphaFoldDB" id="A0A4Y9F100"/>
<dbReference type="GO" id="GO:0043565">
    <property type="term" value="F:sequence-specific DNA binding"/>
    <property type="evidence" value="ECO:0007669"/>
    <property type="project" value="InterPro"/>
</dbReference>
<sequence length="348" mass="38676">MRVRRAVHSIWRSVRPVTCVAAGQQEGAHVSQEENRAVYRFRQHQELSFTDWRAGARESFGDLRITCDNPENFSASVRTASLGDVELFDMTTSAHSVARTPGAHDAEHNGYCKLSLQLDGEAVLTQDGRTCRLRPGDLALYVIKRPYQLEYPGQQRSLIVLFPQNFVHLGADYVRVITATPVSDQQGLGKFAVPLFEQLAANLDELSGPHALALVRSALEMLITVMAAESNEAGRSPGNMLFHQAVAYIEEHLGDPDLGPGKIADALYISLRQLHGRFADNQQTVSTYIRTRRLECIREDLANPLYRGDSVQTISARYALFDPSHVSKAFKAEYGESPSAYRARMLAS</sequence>
<dbReference type="InterPro" id="IPR018060">
    <property type="entry name" value="HTH_AraC"/>
</dbReference>
<evidence type="ECO:0000313" key="5">
    <source>
        <dbReference type="EMBL" id="TFU20813.1"/>
    </source>
</evidence>
<dbReference type="Proteomes" id="UP000297951">
    <property type="component" value="Unassembled WGS sequence"/>
</dbReference>
<comment type="caution">
    <text evidence="5">The sequence shown here is derived from an EMBL/GenBank/DDBJ whole genome shotgun (WGS) entry which is preliminary data.</text>
</comment>
<dbReference type="PROSITE" id="PS01124">
    <property type="entry name" value="HTH_ARAC_FAMILY_2"/>
    <property type="match status" value="1"/>
</dbReference>
<evidence type="ECO:0000256" key="1">
    <source>
        <dbReference type="ARBA" id="ARBA00023015"/>
    </source>
</evidence>
<dbReference type="PANTHER" id="PTHR46796">
    <property type="entry name" value="HTH-TYPE TRANSCRIPTIONAL ACTIVATOR RHAS-RELATED"/>
    <property type="match status" value="1"/>
</dbReference>
<dbReference type="SUPFAM" id="SSF46689">
    <property type="entry name" value="Homeodomain-like"/>
    <property type="match status" value="1"/>
</dbReference>
<proteinExistence type="predicted"/>
<keyword evidence="2" id="KW-0238">DNA-binding</keyword>
<dbReference type="GO" id="GO:0003700">
    <property type="term" value="F:DNA-binding transcription factor activity"/>
    <property type="evidence" value="ECO:0007669"/>
    <property type="project" value="InterPro"/>
</dbReference>
<name>A0A4Y9F100_9MICC</name>
<gene>
    <name evidence="5" type="ORF">E4U03_10545</name>
</gene>
<protein>
    <submittedName>
        <fullName evidence="5">Helix-turn-helix domain-containing protein</fullName>
    </submittedName>
</protein>
<accession>A0A4Y9F100</accession>
<dbReference type="SMART" id="SM00342">
    <property type="entry name" value="HTH_ARAC"/>
    <property type="match status" value="1"/>
</dbReference>
<dbReference type="STRING" id="85336.A7979_03340"/>
<dbReference type="Pfam" id="PF14525">
    <property type="entry name" value="AraC_binding_2"/>
    <property type="match status" value="1"/>
</dbReference>
<dbReference type="EMBL" id="SPQC01000046">
    <property type="protein sequence ID" value="TFU20813.1"/>
    <property type="molecule type" value="Genomic_DNA"/>
</dbReference>
<evidence type="ECO:0000256" key="3">
    <source>
        <dbReference type="ARBA" id="ARBA00023163"/>
    </source>
</evidence>
<keyword evidence="3" id="KW-0804">Transcription</keyword>
<organism evidence="5 6">
    <name type="scientific">Rothia nasimurium</name>
    <dbReference type="NCBI Taxonomy" id="85336"/>
    <lineage>
        <taxon>Bacteria</taxon>
        <taxon>Bacillati</taxon>
        <taxon>Actinomycetota</taxon>
        <taxon>Actinomycetes</taxon>
        <taxon>Micrococcales</taxon>
        <taxon>Micrococcaceae</taxon>
        <taxon>Rothia</taxon>
    </lineage>
</organism>
<dbReference type="InterPro" id="IPR009057">
    <property type="entry name" value="Homeodomain-like_sf"/>
</dbReference>